<dbReference type="InterPro" id="IPR041577">
    <property type="entry name" value="RT_RNaseH_2"/>
</dbReference>
<dbReference type="Gene3D" id="3.10.10.10">
    <property type="entry name" value="HIV Type 1 Reverse Transcriptase, subunit A, domain 1"/>
    <property type="match status" value="2"/>
</dbReference>
<dbReference type="InterPro" id="IPR012337">
    <property type="entry name" value="RNaseH-like_sf"/>
</dbReference>
<accession>A0A6L2KC09</accession>
<dbReference type="SUPFAM" id="SSF53098">
    <property type="entry name" value="Ribonuclease H-like"/>
    <property type="match status" value="1"/>
</dbReference>
<feature type="domain" description="Integrase catalytic" evidence="2">
    <location>
        <begin position="309"/>
        <end position="467"/>
    </location>
</feature>
<proteinExistence type="predicted"/>
<dbReference type="AlphaFoldDB" id="A0A6L2KC09"/>
<dbReference type="GO" id="GO:0015074">
    <property type="term" value="P:DNA integration"/>
    <property type="evidence" value="ECO:0007669"/>
    <property type="project" value="InterPro"/>
</dbReference>
<dbReference type="Pfam" id="PF17921">
    <property type="entry name" value="Integrase_H2C2"/>
    <property type="match status" value="1"/>
</dbReference>
<dbReference type="InterPro" id="IPR043128">
    <property type="entry name" value="Rev_trsase/Diguanyl_cyclase"/>
</dbReference>
<protein>
    <recommendedName>
        <fullName evidence="2">Integrase catalytic domain-containing protein</fullName>
    </recommendedName>
</protein>
<dbReference type="Gene3D" id="3.30.70.270">
    <property type="match status" value="1"/>
</dbReference>
<dbReference type="InterPro" id="IPR036397">
    <property type="entry name" value="RNaseH_sf"/>
</dbReference>
<dbReference type="GO" id="GO:0003824">
    <property type="term" value="F:catalytic activity"/>
    <property type="evidence" value="ECO:0007669"/>
    <property type="project" value="UniProtKB-KW"/>
</dbReference>
<dbReference type="PANTHER" id="PTHR37984:SF5">
    <property type="entry name" value="PROTEIN NYNRIN-LIKE"/>
    <property type="match status" value="1"/>
</dbReference>
<dbReference type="PROSITE" id="PS50994">
    <property type="entry name" value="INTEGRASE"/>
    <property type="match status" value="1"/>
</dbReference>
<dbReference type="InterPro" id="IPR050951">
    <property type="entry name" value="Retrovirus_Pol_polyprotein"/>
</dbReference>
<dbReference type="GO" id="GO:0003676">
    <property type="term" value="F:nucleic acid binding"/>
    <property type="evidence" value="ECO:0007669"/>
    <property type="project" value="InterPro"/>
</dbReference>
<evidence type="ECO:0000259" key="2">
    <source>
        <dbReference type="PROSITE" id="PS50994"/>
    </source>
</evidence>
<dbReference type="Pfam" id="PF17919">
    <property type="entry name" value="RT_RNaseH_2"/>
    <property type="match status" value="1"/>
</dbReference>
<sequence length="638" mass="72622">MQGNLKQLKTIKLNEPKLEDIPVVCEYPGVFPKDLLGLPPSHEVEFRIDLIPGAMPVAKSPYRLEPMEMQELSNQLKELQEKGFIRPNSSPWGAPVLFMKKKEDGSFWSRYFSKIDLRSAYHQLRVREEDIPKTAFRMRYGHFVFTVMPFRLTNAPACESWLQEVHFLGHVVNSEGIHVDPSKIEAAKNLEALKDANRDPFILRIGERFQTLKDMLCDDPILALLEGTDDFVVYYDSLNQGFGCVLMQRNKARILEAQSEASKVINTSAERLRGFEKQLERKEDNGLYFVELIWVSAYGNLRTLIMNEAHTTKYYVHSRADKMYYDLRDLYWWPRMKKDISMYVIVDRLTKPVRFLAIRENYKMESFARLYINEIVAIISDREVIFTSRFWQSLQLGMRLDMSTTYHPQTDGQSERIMKTLKDMHMTCTIDFEGNWDTHIPLVEFPYNSSYHSSIKCAPFEALYGRRCRLGKAWYVSIKPNAPVFVKSNQTHPCGVIVVVVRGGWSGEGGEYDGCGVVMWVSAVGAAAAKVVTLRVVAARGGEWGSGYYRSGEGGYFWGSPKKLIGKVFRRRRRPEIKPNAPVYVKSNQTHPCVVAVLVVRGGWSGEGGEYDGNGVVTWVSAVGTAVGGDGDGSVTER</sequence>
<gene>
    <name evidence="3" type="ORF">Tci_018248</name>
</gene>
<dbReference type="CDD" id="cd01647">
    <property type="entry name" value="RT_LTR"/>
    <property type="match status" value="1"/>
</dbReference>
<dbReference type="PANTHER" id="PTHR37984">
    <property type="entry name" value="PROTEIN CBG26694"/>
    <property type="match status" value="1"/>
</dbReference>
<dbReference type="SUPFAM" id="SSF56672">
    <property type="entry name" value="DNA/RNA polymerases"/>
    <property type="match status" value="1"/>
</dbReference>
<organism evidence="3">
    <name type="scientific">Tanacetum cinerariifolium</name>
    <name type="common">Dalmatian daisy</name>
    <name type="synonym">Chrysanthemum cinerariifolium</name>
    <dbReference type="NCBI Taxonomy" id="118510"/>
    <lineage>
        <taxon>Eukaryota</taxon>
        <taxon>Viridiplantae</taxon>
        <taxon>Streptophyta</taxon>
        <taxon>Embryophyta</taxon>
        <taxon>Tracheophyta</taxon>
        <taxon>Spermatophyta</taxon>
        <taxon>Magnoliopsida</taxon>
        <taxon>eudicotyledons</taxon>
        <taxon>Gunneridae</taxon>
        <taxon>Pentapetalae</taxon>
        <taxon>asterids</taxon>
        <taxon>campanulids</taxon>
        <taxon>Asterales</taxon>
        <taxon>Asteraceae</taxon>
        <taxon>Asteroideae</taxon>
        <taxon>Anthemideae</taxon>
        <taxon>Anthemidinae</taxon>
        <taxon>Tanacetum</taxon>
    </lineage>
</organism>
<dbReference type="EMBL" id="BKCJ010002102">
    <property type="protein sequence ID" value="GEU46270.1"/>
    <property type="molecule type" value="Genomic_DNA"/>
</dbReference>
<comment type="caution">
    <text evidence="3">The sequence shown here is derived from an EMBL/GenBank/DDBJ whole genome shotgun (WGS) entry which is preliminary data.</text>
</comment>
<dbReference type="InterPro" id="IPR001584">
    <property type="entry name" value="Integrase_cat-core"/>
</dbReference>
<dbReference type="InterPro" id="IPR043502">
    <property type="entry name" value="DNA/RNA_pol_sf"/>
</dbReference>
<evidence type="ECO:0000313" key="3">
    <source>
        <dbReference type="EMBL" id="GEU46270.1"/>
    </source>
</evidence>
<evidence type="ECO:0000256" key="1">
    <source>
        <dbReference type="ARBA" id="ARBA00023268"/>
    </source>
</evidence>
<name>A0A6L2KC09_TANCI</name>
<keyword evidence="1" id="KW-0511">Multifunctional enzyme</keyword>
<dbReference type="InterPro" id="IPR041588">
    <property type="entry name" value="Integrase_H2C2"/>
</dbReference>
<reference evidence="3" key="1">
    <citation type="journal article" date="2019" name="Sci. Rep.">
        <title>Draft genome of Tanacetum cinerariifolium, the natural source of mosquito coil.</title>
        <authorList>
            <person name="Yamashiro T."/>
            <person name="Shiraishi A."/>
            <person name="Satake H."/>
            <person name="Nakayama K."/>
        </authorList>
    </citation>
    <scope>NUCLEOTIDE SEQUENCE</scope>
</reference>
<dbReference type="Gene3D" id="3.30.420.10">
    <property type="entry name" value="Ribonuclease H-like superfamily/Ribonuclease H"/>
    <property type="match status" value="1"/>
</dbReference>